<gene>
    <name evidence="2" type="primary">ycbO_2</name>
    <name evidence="2" type="ORF">J42TS3_17190</name>
</gene>
<name>A0ABQ4M9L4_9BACL</name>
<feature type="transmembrane region" description="Helical" evidence="1">
    <location>
        <begin position="141"/>
        <end position="162"/>
    </location>
</feature>
<feature type="transmembrane region" description="Helical" evidence="1">
    <location>
        <begin position="92"/>
        <end position="121"/>
    </location>
</feature>
<feature type="transmembrane region" description="Helical" evidence="1">
    <location>
        <begin position="12"/>
        <end position="35"/>
    </location>
</feature>
<evidence type="ECO:0000256" key="1">
    <source>
        <dbReference type="SAM" id="Phobius"/>
    </source>
</evidence>
<feature type="transmembrane region" description="Helical" evidence="1">
    <location>
        <begin position="47"/>
        <end position="71"/>
    </location>
</feature>
<proteinExistence type="predicted"/>
<evidence type="ECO:0008006" key="4">
    <source>
        <dbReference type="Google" id="ProtNLM"/>
    </source>
</evidence>
<keyword evidence="1" id="KW-1133">Transmembrane helix</keyword>
<comment type="caution">
    <text evidence="2">The sequence shown here is derived from an EMBL/GenBank/DDBJ whole genome shotgun (WGS) entry which is preliminary data.</text>
</comment>
<evidence type="ECO:0000313" key="2">
    <source>
        <dbReference type="EMBL" id="GIP52684.1"/>
    </source>
</evidence>
<feature type="transmembrane region" description="Helical" evidence="1">
    <location>
        <begin position="195"/>
        <end position="215"/>
    </location>
</feature>
<accession>A0ABQ4M9L4</accession>
<dbReference type="Proteomes" id="UP000679992">
    <property type="component" value="Unassembled WGS sequence"/>
</dbReference>
<dbReference type="PANTHER" id="PTHR37305">
    <property type="entry name" value="INTEGRAL MEMBRANE PROTEIN-RELATED"/>
    <property type="match status" value="1"/>
</dbReference>
<dbReference type="Pfam" id="PF12730">
    <property type="entry name" value="ABC2_membrane_4"/>
    <property type="match status" value="1"/>
</dbReference>
<sequence length="224" mass="24688">MLNLIKLEMQKYKLKGTILGGVIAILIFMGSLIAVNYDEPLKSYKEAYLLTNSASFIFIIFASVLLSQFIINEYKNKTVTVLFMYPLSRKKLLTAKMSIVVLFTFVFSLLSRVVIFTGFYIFNQFAQIVDEELTNSMLVNYGAGFLSGAVMTSCISLVPLYFGMRKYSASATIVSAVILMAVLNIGSGTEFTLNSIVYIPAALAVTGVLVALLTLRNVEGKDVL</sequence>
<dbReference type="EMBL" id="BOSL01000004">
    <property type="protein sequence ID" value="GIP52684.1"/>
    <property type="molecule type" value="Genomic_DNA"/>
</dbReference>
<keyword evidence="3" id="KW-1185">Reference proteome</keyword>
<feature type="transmembrane region" description="Helical" evidence="1">
    <location>
        <begin position="169"/>
        <end position="189"/>
    </location>
</feature>
<reference evidence="2 3" key="1">
    <citation type="submission" date="2021-03" db="EMBL/GenBank/DDBJ databases">
        <title>Antimicrobial resistance genes in bacteria isolated from Japanese honey, and their potential for conferring macrolide and lincosamide resistance in the American foulbrood pathogen Paenibacillus larvae.</title>
        <authorList>
            <person name="Okamoto M."/>
            <person name="Kumagai M."/>
            <person name="Kanamori H."/>
            <person name="Takamatsu D."/>
        </authorList>
    </citation>
    <scope>NUCLEOTIDE SEQUENCE [LARGE SCALE GENOMIC DNA]</scope>
    <source>
        <strain evidence="2 3">J42TS3</strain>
    </source>
</reference>
<organism evidence="2 3">
    <name type="scientific">Paenibacillus vini</name>
    <dbReference type="NCBI Taxonomy" id="1476024"/>
    <lineage>
        <taxon>Bacteria</taxon>
        <taxon>Bacillati</taxon>
        <taxon>Bacillota</taxon>
        <taxon>Bacilli</taxon>
        <taxon>Bacillales</taxon>
        <taxon>Paenibacillaceae</taxon>
        <taxon>Paenibacillus</taxon>
    </lineage>
</organism>
<keyword evidence="1" id="KW-0472">Membrane</keyword>
<protein>
    <recommendedName>
        <fullName evidence="4">ABC transporter permease</fullName>
    </recommendedName>
</protein>
<dbReference type="RefSeq" id="WP_213654425.1">
    <property type="nucleotide sequence ID" value="NZ_BOSL01000004.1"/>
</dbReference>
<dbReference type="PANTHER" id="PTHR37305:SF1">
    <property type="entry name" value="MEMBRANE PROTEIN"/>
    <property type="match status" value="1"/>
</dbReference>
<evidence type="ECO:0000313" key="3">
    <source>
        <dbReference type="Proteomes" id="UP000679992"/>
    </source>
</evidence>
<keyword evidence="1" id="KW-0812">Transmembrane</keyword>